<name>A0A1C3PB57_9ACTN</name>
<dbReference type="InterPro" id="IPR052916">
    <property type="entry name" value="Type-I_RE_MTase_Subunit"/>
</dbReference>
<evidence type="ECO:0000259" key="1">
    <source>
        <dbReference type="Pfam" id="PF02384"/>
    </source>
</evidence>
<dbReference type="InterPro" id="IPR003356">
    <property type="entry name" value="DNA_methylase_A-5"/>
</dbReference>
<organism evidence="2 3">
    <name type="scientific">Candidatus Protofrankia californiensis</name>
    <dbReference type="NCBI Taxonomy" id="1839754"/>
    <lineage>
        <taxon>Bacteria</taxon>
        <taxon>Bacillati</taxon>
        <taxon>Actinomycetota</taxon>
        <taxon>Actinomycetes</taxon>
        <taxon>Frankiales</taxon>
        <taxon>Frankiaceae</taxon>
        <taxon>Protofrankia</taxon>
    </lineage>
</organism>
<protein>
    <recommendedName>
        <fullName evidence="1">DNA methylase adenine-specific domain-containing protein</fullName>
    </recommendedName>
</protein>
<gene>
    <name evidence="2" type="ORF">FDG2_5132</name>
</gene>
<evidence type="ECO:0000313" key="2">
    <source>
        <dbReference type="EMBL" id="SBW27039.1"/>
    </source>
</evidence>
<dbReference type="Gene3D" id="3.40.50.150">
    <property type="entry name" value="Vaccinia Virus protein VP39"/>
    <property type="match status" value="1"/>
</dbReference>
<dbReference type="AlphaFoldDB" id="A0A1C3PB57"/>
<accession>A0A1C3PB57</accession>
<proteinExistence type="predicted"/>
<keyword evidence="3" id="KW-1185">Reference proteome</keyword>
<dbReference type="EMBL" id="FLUV01002157">
    <property type="protein sequence ID" value="SBW27039.1"/>
    <property type="molecule type" value="Genomic_DNA"/>
</dbReference>
<evidence type="ECO:0000313" key="3">
    <source>
        <dbReference type="Proteomes" id="UP000199013"/>
    </source>
</evidence>
<dbReference type="GO" id="GO:0008170">
    <property type="term" value="F:N-methyltransferase activity"/>
    <property type="evidence" value="ECO:0007669"/>
    <property type="project" value="InterPro"/>
</dbReference>
<reference evidence="3" key="1">
    <citation type="submission" date="2016-02" db="EMBL/GenBank/DDBJ databases">
        <authorList>
            <person name="Wibberg D."/>
        </authorList>
    </citation>
    <scope>NUCLEOTIDE SEQUENCE [LARGE SCALE GENOMIC DNA]</scope>
</reference>
<dbReference type="GO" id="GO:0003677">
    <property type="term" value="F:DNA binding"/>
    <property type="evidence" value="ECO:0007669"/>
    <property type="project" value="InterPro"/>
</dbReference>
<dbReference type="Proteomes" id="UP000199013">
    <property type="component" value="Unassembled WGS sequence"/>
</dbReference>
<dbReference type="SUPFAM" id="SSF53335">
    <property type="entry name" value="S-adenosyl-L-methionine-dependent methyltransferases"/>
    <property type="match status" value="1"/>
</dbReference>
<feature type="domain" description="DNA methylase adenine-specific" evidence="1">
    <location>
        <begin position="106"/>
        <end position="197"/>
    </location>
</feature>
<dbReference type="PANTHER" id="PTHR42998">
    <property type="entry name" value="TYPE I RESTRICTION ENZYME HINDVIIP M PROTEIN-RELATED"/>
    <property type="match status" value="1"/>
</dbReference>
<dbReference type="Pfam" id="PF02384">
    <property type="entry name" value="N6_Mtase"/>
    <property type="match status" value="1"/>
</dbReference>
<dbReference type="PANTHER" id="PTHR42998:SF1">
    <property type="entry name" value="TYPE I RESTRICTION ENZYME HINDI METHYLASE SUBUNIT"/>
    <property type="match status" value="1"/>
</dbReference>
<sequence length="224" mass="24041">MWDSASTGTRAERLLALAYLRQADPEGWAALRRSYAQGADVAQLETMMKAQHVHSAGLWDVLRDVLGRLPQEPRILHLAGAMENALGTLPGAGVPEAEIGPVVSQYVLGQDAEERRRPGSDFVTRPTVARLVADLLAPRPGERIYDPCCGSGELLIAAGLRARTGRAETNEPEQVLHGQARGAHSWRMAKLIAAIHSLPADLGPGPKTRCAIMARDCSEALTSS</sequence>
<dbReference type="InterPro" id="IPR029063">
    <property type="entry name" value="SAM-dependent_MTases_sf"/>
</dbReference>